<keyword evidence="2 5" id="KW-0812">Transmembrane</keyword>
<dbReference type="GO" id="GO:0016020">
    <property type="term" value="C:membrane"/>
    <property type="evidence" value="ECO:0007669"/>
    <property type="project" value="UniProtKB-SubCell"/>
</dbReference>
<feature type="transmembrane region" description="Helical" evidence="5">
    <location>
        <begin position="70"/>
        <end position="89"/>
    </location>
</feature>
<feature type="non-terminal residue" evidence="6">
    <location>
        <position position="168"/>
    </location>
</feature>
<keyword evidence="4 5" id="KW-0472">Membrane</keyword>
<dbReference type="SUPFAM" id="SSF103473">
    <property type="entry name" value="MFS general substrate transporter"/>
    <property type="match status" value="1"/>
</dbReference>
<dbReference type="PANTHER" id="PTHR11662:SF415">
    <property type="entry name" value="AT30085P-RELATED"/>
    <property type="match status" value="1"/>
</dbReference>
<protein>
    <submittedName>
        <fullName evidence="6">Inorganic phosphate cotransporter</fullName>
    </submittedName>
</protein>
<evidence type="ECO:0000256" key="1">
    <source>
        <dbReference type="ARBA" id="ARBA00004141"/>
    </source>
</evidence>
<dbReference type="PANTHER" id="PTHR11662">
    <property type="entry name" value="SOLUTE CARRIER FAMILY 17"/>
    <property type="match status" value="1"/>
</dbReference>
<proteinExistence type="predicted"/>
<feature type="transmembrane region" description="Helical" evidence="5">
    <location>
        <begin position="145"/>
        <end position="167"/>
    </location>
</feature>
<dbReference type="EMBL" id="GEMB01001832">
    <property type="protein sequence ID" value="JAS01339.1"/>
    <property type="molecule type" value="Transcribed_RNA"/>
</dbReference>
<evidence type="ECO:0000256" key="2">
    <source>
        <dbReference type="ARBA" id="ARBA00022692"/>
    </source>
</evidence>
<evidence type="ECO:0000256" key="4">
    <source>
        <dbReference type="ARBA" id="ARBA00023136"/>
    </source>
</evidence>
<accession>A0A161MR72</accession>
<feature type="non-terminal residue" evidence="6">
    <location>
        <position position="1"/>
    </location>
</feature>
<evidence type="ECO:0000313" key="6">
    <source>
        <dbReference type="EMBL" id="JAS01339.1"/>
    </source>
</evidence>
<comment type="subcellular location">
    <subcellularLocation>
        <location evidence="1">Membrane</location>
        <topology evidence="1">Multi-pass membrane protein</topology>
    </subcellularLocation>
</comment>
<dbReference type="InterPro" id="IPR036259">
    <property type="entry name" value="MFS_trans_sf"/>
</dbReference>
<dbReference type="GO" id="GO:0006820">
    <property type="term" value="P:monoatomic anion transport"/>
    <property type="evidence" value="ECO:0007669"/>
    <property type="project" value="TreeGrafter"/>
</dbReference>
<feature type="transmembrane region" description="Helical" evidence="5">
    <location>
        <begin position="34"/>
        <end position="58"/>
    </location>
</feature>
<evidence type="ECO:0000256" key="3">
    <source>
        <dbReference type="ARBA" id="ARBA00022989"/>
    </source>
</evidence>
<reference evidence="6" key="2">
    <citation type="journal article" date="2017" name="J. Med. Entomol.">
        <title>Transcriptome Analysis of the Triatoma infestans (Hemiptera: Reduviidae) Integument.</title>
        <authorList>
            <person name="Calderon-Fernandez G.M."/>
            <person name="Moriconi D.E."/>
            <person name="Dulbecco A.B."/>
            <person name="Juarez M.P."/>
        </authorList>
    </citation>
    <scope>NUCLEOTIDE SEQUENCE</scope>
    <source>
        <strain evidence="6">Int1</strain>
        <tissue evidence="6">Integument</tissue>
    </source>
</reference>
<reference evidence="6" key="1">
    <citation type="submission" date="2016-04" db="EMBL/GenBank/DDBJ databases">
        <authorList>
            <person name="Calderon-Fernandez G.M.Sr."/>
        </authorList>
    </citation>
    <scope>NUCLEOTIDE SEQUENCE</scope>
    <source>
        <strain evidence="6">Int1</strain>
        <tissue evidence="6">Integument</tissue>
    </source>
</reference>
<name>A0A161MR72_TRIIF</name>
<dbReference type="Gene3D" id="1.20.1250.20">
    <property type="entry name" value="MFS general substrate transporter like domains"/>
    <property type="match status" value="1"/>
</dbReference>
<dbReference type="InterPro" id="IPR050382">
    <property type="entry name" value="MFS_Na/Anion_cotransporter"/>
</dbReference>
<sequence length="168" mass="18916">RVAVSVLMTVGFAFMGFFYSSLKVNTLDLSPNYAGTLMAFVNGVGAVSGIITPNLIGYLAPNSTLLEWRMVFWISFAVIMATNIFYIIFASAKVQPWNDLSDRNKRKLSVSIVTKLQIMLIWEKNKGKQCLTLVGGRFINRKTRLAIPFFLEKDLLIIMLPSFPIVLR</sequence>
<organism evidence="6">
    <name type="scientific">Triatoma infestans</name>
    <name type="common">Assassin bug</name>
    <dbReference type="NCBI Taxonomy" id="30076"/>
    <lineage>
        <taxon>Eukaryota</taxon>
        <taxon>Metazoa</taxon>
        <taxon>Ecdysozoa</taxon>
        <taxon>Arthropoda</taxon>
        <taxon>Hexapoda</taxon>
        <taxon>Insecta</taxon>
        <taxon>Pterygota</taxon>
        <taxon>Neoptera</taxon>
        <taxon>Paraneoptera</taxon>
        <taxon>Hemiptera</taxon>
        <taxon>Heteroptera</taxon>
        <taxon>Panheteroptera</taxon>
        <taxon>Cimicomorpha</taxon>
        <taxon>Reduviidae</taxon>
        <taxon>Triatominae</taxon>
        <taxon>Triatoma</taxon>
    </lineage>
</organism>
<feature type="transmembrane region" description="Helical" evidence="5">
    <location>
        <begin position="6"/>
        <end position="22"/>
    </location>
</feature>
<keyword evidence="3 5" id="KW-1133">Transmembrane helix</keyword>
<evidence type="ECO:0000256" key="5">
    <source>
        <dbReference type="SAM" id="Phobius"/>
    </source>
</evidence>
<dbReference type="GO" id="GO:0022857">
    <property type="term" value="F:transmembrane transporter activity"/>
    <property type="evidence" value="ECO:0007669"/>
    <property type="project" value="TreeGrafter"/>
</dbReference>
<dbReference type="AlphaFoldDB" id="A0A161MR72"/>